<feature type="domain" description="MobA-like NTP transferase" evidence="3">
    <location>
        <begin position="14"/>
        <end position="61"/>
    </location>
</feature>
<dbReference type="Proteomes" id="UP000584931">
    <property type="component" value="Unassembled WGS sequence"/>
</dbReference>
<dbReference type="InterPro" id="IPR029044">
    <property type="entry name" value="Nucleotide-diphossugar_trans"/>
</dbReference>
<accession>A0A7Z0BMM5</accession>
<evidence type="ECO:0000256" key="2">
    <source>
        <dbReference type="SAM" id="MobiDB-lite"/>
    </source>
</evidence>
<proteinExistence type="predicted"/>
<feature type="region of interest" description="Disordered" evidence="2">
    <location>
        <begin position="67"/>
        <end position="101"/>
    </location>
</feature>
<evidence type="ECO:0000313" key="4">
    <source>
        <dbReference type="EMBL" id="NYH54619.1"/>
    </source>
</evidence>
<dbReference type="AlphaFoldDB" id="A0A7Z0BMM5"/>
<dbReference type="InterPro" id="IPR025877">
    <property type="entry name" value="MobA-like_NTP_Trfase"/>
</dbReference>
<reference evidence="4 5" key="1">
    <citation type="submission" date="2020-07" db="EMBL/GenBank/DDBJ databases">
        <title>Sequencing the genomes of 1000 actinobacteria strains.</title>
        <authorList>
            <person name="Klenk H.-P."/>
        </authorList>
    </citation>
    <scope>NUCLEOTIDE SEQUENCE [LARGE SCALE GENOMIC DNA]</scope>
    <source>
        <strain evidence="4 5">DSM 45278</strain>
    </source>
</reference>
<gene>
    <name evidence="4" type="ORF">HNR06_004208</name>
</gene>
<dbReference type="PANTHER" id="PTHR19136:SF81">
    <property type="entry name" value="MOLYBDENUM COFACTOR GUANYLYLTRANSFERASE"/>
    <property type="match status" value="1"/>
</dbReference>
<dbReference type="PANTHER" id="PTHR19136">
    <property type="entry name" value="MOLYBDENUM COFACTOR GUANYLYLTRANSFERASE"/>
    <property type="match status" value="1"/>
</dbReference>
<sequence length="241" mass="24884">MSDMVREVGAPLDAVVLAGGAGRRMGGVDKPGLDVAGRTLLERVTDVVRAHNADAVRVHGAGTVAPSGTAAVGATPEDARDTAGSRGEAGEDAGGGRTIVVGPTRESPRALYVREDPPGSGPVPALRAGLAHVRTPWFALLAADLPHLDTGHLAALTAALSEDDAGAVFVDSTGHEQWLTGIWRADAVRAALADYRGRSLYRLLGPLRPRAVPPADDLAVADCDTPEDLDRARRLLEPPAG</sequence>
<dbReference type="GO" id="GO:0016779">
    <property type="term" value="F:nucleotidyltransferase activity"/>
    <property type="evidence" value="ECO:0007669"/>
    <property type="project" value="TreeGrafter"/>
</dbReference>
<evidence type="ECO:0000256" key="1">
    <source>
        <dbReference type="ARBA" id="ARBA00022679"/>
    </source>
</evidence>
<protein>
    <submittedName>
        <fullName evidence="4">Molybdopterin-guanine dinucleotide biosynthesis protein A</fullName>
    </submittedName>
</protein>
<comment type="caution">
    <text evidence="4">The sequence shown here is derived from an EMBL/GenBank/DDBJ whole genome shotgun (WGS) entry which is preliminary data.</text>
</comment>
<dbReference type="EMBL" id="JACCHL010000001">
    <property type="protein sequence ID" value="NYH54619.1"/>
    <property type="molecule type" value="Genomic_DNA"/>
</dbReference>
<evidence type="ECO:0000313" key="5">
    <source>
        <dbReference type="Proteomes" id="UP000584931"/>
    </source>
</evidence>
<dbReference type="Gene3D" id="3.90.550.10">
    <property type="entry name" value="Spore Coat Polysaccharide Biosynthesis Protein SpsA, Chain A"/>
    <property type="match status" value="1"/>
</dbReference>
<dbReference type="Pfam" id="PF12804">
    <property type="entry name" value="NTP_transf_3"/>
    <property type="match status" value="2"/>
</dbReference>
<organism evidence="4 5">
    <name type="scientific">Nocardiopsis sinuspersici</name>
    <dbReference type="NCBI Taxonomy" id="501010"/>
    <lineage>
        <taxon>Bacteria</taxon>
        <taxon>Bacillati</taxon>
        <taxon>Actinomycetota</taxon>
        <taxon>Actinomycetes</taxon>
        <taxon>Streptosporangiales</taxon>
        <taxon>Nocardiopsidaceae</taxon>
        <taxon>Nocardiopsis</taxon>
    </lineage>
</organism>
<feature type="domain" description="MobA-like NTP transferase" evidence="3">
    <location>
        <begin position="96"/>
        <end position="204"/>
    </location>
</feature>
<dbReference type="SUPFAM" id="SSF53448">
    <property type="entry name" value="Nucleotide-diphospho-sugar transferases"/>
    <property type="match status" value="1"/>
</dbReference>
<evidence type="ECO:0000259" key="3">
    <source>
        <dbReference type="Pfam" id="PF12804"/>
    </source>
</evidence>
<name>A0A7Z0BMM5_9ACTN</name>
<keyword evidence="1" id="KW-0808">Transferase</keyword>